<feature type="compositionally biased region" description="Low complexity" evidence="3">
    <location>
        <begin position="80"/>
        <end position="94"/>
    </location>
</feature>
<dbReference type="SMART" id="SM00184">
    <property type="entry name" value="RING"/>
    <property type="match status" value="1"/>
</dbReference>
<dbReference type="Gene3D" id="3.30.40.10">
    <property type="entry name" value="Zinc/RING finger domain, C3HC4 (zinc finger)"/>
    <property type="match status" value="1"/>
</dbReference>
<protein>
    <submittedName>
        <fullName evidence="6">Uncharacterized protein</fullName>
    </submittedName>
</protein>
<feature type="region of interest" description="Disordered" evidence="3">
    <location>
        <begin position="16"/>
        <end position="52"/>
    </location>
</feature>
<evidence type="ECO:0000256" key="2">
    <source>
        <dbReference type="SAM" id="Coils"/>
    </source>
</evidence>
<evidence type="ECO:0000259" key="4">
    <source>
        <dbReference type="PROSITE" id="PS50089"/>
    </source>
</evidence>
<feature type="domain" description="RING-type" evidence="4">
    <location>
        <begin position="125"/>
        <end position="170"/>
    </location>
</feature>
<proteinExistence type="predicted"/>
<dbReference type="InterPro" id="IPR057427">
    <property type="entry name" value="WAV3_C"/>
</dbReference>
<evidence type="ECO:0000313" key="6">
    <source>
        <dbReference type="EnsemblPlants" id="Kaladp0013s0017.1.v1.1"/>
    </source>
</evidence>
<evidence type="ECO:0000259" key="5">
    <source>
        <dbReference type="PROSITE" id="PS50234"/>
    </source>
</evidence>
<feature type="compositionally biased region" description="Polar residues" evidence="3">
    <location>
        <begin position="64"/>
        <end position="79"/>
    </location>
</feature>
<dbReference type="Pfam" id="PF17123">
    <property type="entry name" value="zf-RING_11"/>
    <property type="match status" value="1"/>
</dbReference>
<dbReference type="Proteomes" id="UP000594263">
    <property type="component" value="Unplaced"/>
</dbReference>
<feature type="compositionally biased region" description="Low complexity" evidence="3">
    <location>
        <begin position="16"/>
        <end position="26"/>
    </location>
</feature>
<name>A0A7N0SYI7_KALFE</name>
<dbReference type="PANTHER" id="PTHR10579">
    <property type="entry name" value="CALCIUM-ACTIVATED CHLORIDE CHANNEL REGULATOR"/>
    <property type="match status" value="1"/>
</dbReference>
<dbReference type="GO" id="GO:0008270">
    <property type="term" value="F:zinc ion binding"/>
    <property type="evidence" value="ECO:0007669"/>
    <property type="project" value="UniProtKB-KW"/>
</dbReference>
<dbReference type="PROSITE" id="PS50089">
    <property type="entry name" value="ZF_RING_2"/>
    <property type="match status" value="1"/>
</dbReference>
<feature type="domain" description="VWFA" evidence="5">
    <location>
        <begin position="315"/>
        <end position="500"/>
    </location>
</feature>
<organism evidence="6 7">
    <name type="scientific">Kalanchoe fedtschenkoi</name>
    <name type="common">Lavender scallops</name>
    <name type="synonym">South American air plant</name>
    <dbReference type="NCBI Taxonomy" id="63787"/>
    <lineage>
        <taxon>Eukaryota</taxon>
        <taxon>Viridiplantae</taxon>
        <taxon>Streptophyta</taxon>
        <taxon>Embryophyta</taxon>
        <taxon>Tracheophyta</taxon>
        <taxon>Spermatophyta</taxon>
        <taxon>Magnoliopsida</taxon>
        <taxon>eudicotyledons</taxon>
        <taxon>Gunneridae</taxon>
        <taxon>Pentapetalae</taxon>
        <taxon>Saxifragales</taxon>
        <taxon>Crassulaceae</taxon>
        <taxon>Kalanchoe</taxon>
    </lineage>
</organism>
<keyword evidence="7" id="KW-1185">Reference proteome</keyword>
<keyword evidence="1" id="KW-0863">Zinc-finger</keyword>
<evidence type="ECO:0000256" key="1">
    <source>
        <dbReference type="PROSITE-ProRule" id="PRU00175"/>
    </source>
</evidence>
<dbReference type="PANTHER" id="PTHR10579:SF59">
    <property type="entry name" value="E3 UBIQUITIN-PROTEIN LIGASE EDA40-RELATED"/>
    <property type="match status" value="1"/>
</dbReference>
<dbReference type="Gramene" id="Kaladp0013s0017.1.v1.1">
    <property type="protein sequence ID" value="Kaladp0013s0017.1.v1.1"/>
    <property type="gene ID" value="Kaladp0013s0017.v1.1"/>
</dbReference>
<dbReference type="PROSITE" id="PS50234">
    <property type="entry name" value="VWFA"/>
    <property type="match status" value="1"/>
</dbReference>
<feature type="region of interest" description="Disordered" evidence="3">
    <location>
        <begin position="64"/>
        <end position="106"/>
    </location>
</feature>
<dbReference type="AlphaFoldDB" id="A0A7N0SYI7"/>
<keyword evidence="1" id="KW-0862">Zinc</keyword>
<dbReference type="EnsemblPlants" id="Kaladp0013s0017.1.v1.1">
    <property type="protein sequence ID" value="Kaladp0013s0017.1.v1.1"/>
    <property type="gene ID" value="Kaladp0013s0017.v1.1"/>
</dbReference>
<dbReference type="InterPro" id="IPR036465">
    <property type="entry name" value="vWFA_dom_sf"/>
</dbReference>
<dbReference type="InterPro" id="IPR051266">
    <property type="entry name" value="CLCR"/>
</dbReference>
<dbReference type="InterPro" id="IPR001841">
    <property type="entry name" value="Znf_RING"/>
</dbReference>
<sequence length="708" mass="77161">MVSGWRLAFCTTVPRDSTAKTSSSSSADDHRPTSSRFPFFSSTPKLHNSSSRLRCRTASATAPVSQASSVSNSPKLTCKTSSSSDKNTPTTTTTLFHRSCPSSPTSASTFSLLKTTLRLSRPTTCGICLESVKAGRGTAIFTAECSHAFHFPCVADHLKKHCALLCPTCRAPWKQLPVLDNRSTSLTSDLHNSRPRELNTKRSNSKSSDLKIYNDDEPLMSPTAGGRFNPIPESDYENDDDETSSHTDDSFQGFFTAALTSSPVSRTVDVRLLPESAVISAGRGYETHAVVLEVKAPPSPAKSNAKPSSFRAPVDLVAVIDVSNTTSASNLQMMKRAMRVMISSLSSNDRLSIVAFSACSKRLLPLRRMTVDGRRTARRIIDVIASTGQGMSAGDAVRKAAKVLEDRRVKNSVATIIVLSNASDSSNKSYLNQNRQPITLQTTRFPHLNIPIHTFGFCESGGACNPMTTIDEAFAKSIGRLLCVPVQDLRLQFDSVRDSVEVRAVYTLNGRAKWLGSGTGLIKLGDFHAEESREVLIELRVPITNRGARLAVSVRSSYTDPSSQQLVLCRDQALPVPNPEPSTCQSIERLRCVFISARAVAESKRVAERSDFSGAHHLLSSARALLIQSKSASAGELLAGLEAELAELKRRRQQAKLQWEKAIGRASVADKEEALTPTSAWRTAERLARMRKSLNRVSDLHGFENARF</sequence>
<feature type="compositionally biased region" description="Basic and acidic residues" evidence="3">
    <location>
        <begin position="191"/>
        <end position="200"/>
    </location>
</feature>
<dbReference type="SUPFAM" id="SSF53300">
    <property type="entry name" value="vWA-like"/>
    <property type="match status" value="1"/>
</dbReference>
<dbReference type="Gene3D" id="3.40.50.410">
    <property type="entry name" value="von Willebrand factor, type A domain"/>
    <property type="match status" value="1"/>
</dbReference>
<dbReference type="SUPFAM" id="SSF57850">
    <property type="entry name" value="RING/U-box"/>
    <property type="match status" value="1"/>
</dbReference>
<dbReference type="OMA" id="FQGFNVN"/>
<keyword evidence="1" id="KW-0479">Metal-binding</keyword>
<evidence type="ECO:0000313" key="7">
    <source>
        <dbReference type="Proteomes" id="UP000594263"/>
    </source>
</evidence>
<dbReference type="SMART" id="SM00327">
    <property type="entry name" value="VWA"/>
    <property type="match status" value="1"/>
</dbReference>
<dbReference type="Pfam" id="PF25243">
    <property type="entry name" value="WAV3_C"/>
    <property type="match status" value="1"/>
</dbReference>
<feature type="compositionally biased region" description="Low complexity" evidence="3">
    <location>
        <begin position="34"/>
        <end position="44"/>
    </location>
</feature>
<keyword evidence="2" id="KW-0175">Coiled coil</keyword>
<feature type="coiled-coil region" evidence="2">
    <location>
        <begin position="631"/>
        <end position="665"/>
    </location>
</feature>
<dbReference type="InterPro" id="IPR013083">
    <property type="entry name" value="Znf_RING/FYVE/PHD"/>
</dbReference>
<dbReference type="InterPro" id="IPR002035">
    <property type="entry name" value="VWF_A"/>
</dbReference>
<evidence type="ECO:0000256" key="3">
    <source>
        <dbReference type="SAM" id="MobiDB-lite"/>
    </source>
</evidence>
<accession>A0A7N0SYI7</accession>
<feature type="region of interest" description="Disordered" evidence="3">
    <location>
        <begin position="184"/>
        <end position="247"/>
    </location>
</feature>
<dbReference type="Pfam" id="PF13519">
    <property type="entry name" value="VWA_2"/>
    <property type="match status" value="1"/>
</dbReference>
<reference evidence="6" key="1">
    <citation type="submission" date="2021-01" db="UniProtKB">
        <authorList>
            <consortium name="EnsemblPlants"/>
        </authorList>
    </citation>
    <scope>IDENTIFICATION</scope>
</reference>